<dbReference type="PATRIC" id="fig|1302272.5.peg.2207"/>
<dbReference type="Proteomes" id="UP000050911">
    <property type="component" value="Unassembled WGS sequence"/>
</dbReference>
<feature type="chain" id="PRO_5006405375" evidence="4">
    <location>
        <begin position="32"/>
        <end position="361"/>
    </location>
</feature>
<evidence type="ECO:0000256" key="2">
    <source>
        <dbReference type="ARBA" id="ARBA00022729"/>
    </source>
</evidence>
<reference evidence="6 7" key="1">
    <citation type="journal article" date="2015" name="Genome Announc.">
        <title>Expanding the biotechnology potential of lactobacilli through comparative genomics of 213 strains and associated genera.</title>
        <authorList>
            <person name="Sun Z."/>
            <person name="Harris H.M."/>
            <person name="McCann A."/>
            <person name="Guo C."/>
            <person name="Argimon S."/>
            <person name="Zhang W."/>
            <person name="Yang X."/>
            <person name="Jeffery I.B."/>
            <person name="Cooney J.C."/>
            <person name="Kagawa T.F."/>
            <person name="Liu W."/>
            <person name="Song Y."/>
            <person name="Salvetti E."/>
            <person name="Wrobel A."/>
            <person name="Rasinkangas P."/>
            <person name="Parkhill J."/>
            <person name="Rea M.C."/>
            <person name="O'Sullivan O."/>
            <person name="Ritari J."/>
            <person name="Douillard F.P."/>
            <person name="Paul Ross R."/>
            <person name="Yang R."/>
            <person name="Briner A.E."/>
            <person name="Felis G.E."/>
            <person name="de Vos W.M."/>
            <person name="Barrangou R."/>
            <person name="Klaenhammer T.R."/>
            <person name="Caufield P.W."/>
            <person name="Cui Y."/>
            <person name="Zhang H."/>
            <person name="O'Toole P.W."/>
        </authorList>
    </citation>
    <scope>NUCLEOTIDE SEQUENCE [LARGE SCALE GENOMIC DNA]</scope>
    <source>
        <strain evidence="6 7">JCM 15530</strain>
    </source>
</reference>
<dbReference type="STRING" id="1302272.FC96_GL002158"/>
<keyword evidence="2 4" id="KW-0732">Signal</keyword>
<dbReference type="InterPro" id="IPR037250">
    <property type="entry name" value="NEAT_dom_sf"/>
</dbReference>
<evidence type="ECO:0000256" key="3">
    <source>
        <dbReference type="SAM" id="MobiDB-lite"/>
    </source>
</evidence>
<feature type="compositionally biased region" description="Low complexity" evidence="3">
    <location>
        <begin position="178"/>
        <end position="190"/>
    </location>
</feature>
<evidence type="ECO:0000259" key="5">
    <source>
        <dbReference type="PROSITE" id="PS50978"/>
    </source>
</evidence>
<protein>
    <submittedName>
        <fullName evidence="6">Cell surface protein</fullName>
    </submittedName>
</protein>
<dbReference type="SMART" id="SM00725">
    <property type="entry name" value="NEAT"/>
    <property type="match status" value="1"/>
</dbReference>
<dbReference type="Gene3D" id="2.60.40.1850">
    <property type="match status" value="2"/>
</dbReference>
<evidence type="ECO:0000313" key="6">
    <source>
        <dbReference type="EMBL" id="KRK47953.1"/>
    </source>
</evidence>
<dbReference type="OrthoDB" id="2271427at2"/>
<name>A0A0R1HWQ3_9LACO</name>
<evidence type="ECO:0000256" key="4">
    <source>
        <dbReference type="SAM" id="SignalP"/>
    </source>
</evidence>
<evidence type="ECO:0000313" key="7">
    <source>
        <dbReference type="Proteomes" id="UP000050911"/>
    </source>
</evidence>
<feature type="compositionally biased region" description="Low complexity" evidence="3">
    <location>
        <begin position="158"/>
        <end position="170"/>
    </location>
</feature>
<accession>A0A0R1HWQ3</accession>
<comment type="subcellular location">
    <subcellularLocation>
        <location evidence="1">Cell envelope</location>
    </subcellularLocation>
</comment>
<dbReference type="SUPFAM" id="SSF158911">
    <property type="entry name" value="NEAT domain-like"/>
    <property type="match status" value="2"/>
</dbReference>
<dbReference type="AlphaFoldDB" id="A0A0R1HWQ3"/>
<organism evidence="6 7">
    <name type="scientific">Secundilactobacillus kimchicus JCM 15530</name>
    <dbReference type="NCBI Taxonomy" id="1302272"/>
    <lineage>
        <taxon>Bacteria</taxon>
        <taxon>Bacillati</taxon>
        <taxon>Bacillota</taxon>
        <taxon>Bacilli</taxon>
        <taxon>Lactobacillales</taxon>
        <taxon>Lactobacillaceae</taxon>
        <taxon>Secundilactobacillus</taxon>
    </lineage>
</organism>
<sequence>MKHQSWIKWLLGVAAIAAIAMTAGLSQKASAASLSDGTYTLPVKLLKKGSTSTSMANMYFVQTGKAVVSGSNATVTVTTNGANYIKKMTANGAGVTESNQSGNNADLSFYVNGQATLVPVGFALQIGPMSMNQTAQFKLDWADAKLISPAPASATGNATTTQVGTATTQPTPVPVATPEPTAVSTTTVAKQPTQKVTTKKVTKKATKKAPKIVWRYRVIQGSSNKTSEANRFYTHTPSVKKSGKYYRVALKIAYKKSLKMGPKGVIPLTMNGKKIKKSAIKYGATKNYYTVVYYYHIKSLNTLKKLNKGTIHVKVPTVGISQAFKIRFKFSKTAHKAASATSLAHPTIVATTGSQAAGRVA</sequence>
<dbReference type="EMBL" id="AZCX01000005">
    <property type="protein sequence ID" value="KRK47953.1"/>
    <property type="molecule type" value="Genomic_DNA"/>
</dbReference>
<comment type="caution">
    <text evidence="6">The sequence shown here is derived from an EMBL/GenBank/DDBJ whole genome shotgun (WGS) entry which is preliminary data.</text>
</comment>
<dbReference type="Pfam" id="PF05031">
    <property type="entry name" value="NEAT"/>
    <property type="match status" value="1"/>
</dbReference>
<dbReference type="GO" id="GO:0030313">
    <property type="term" value="C:cell envelope"/>
    <property type="evidence" value="ECO:0007669"/>
    <property type="project" value="UniProtKB-SubCell"/>
</dbReference>
<feature type="signal peptide" evidence="4">
    <location>
        <begin position="1"/>
        <end position="31"/>
    </location>
</feature>
<dbReference type="InterPro" id="IPR006635">
    <property type="entry name" value="NEAT_dom"/>
</dbReference>
<proteinExistence type="predicted"/>
<dbReference type="PROSITE" id="PS50978">
    <property type="entry name" value="NEAT"/>
    <property type="match status" value="1"/>
</dbReference>
<dbReference type="RefSeq" id="WP_056942656.1">
    <property type="nucleotide sequence ID" value="NZ_AZCX01000005.1"/>
</dbReference>
<feature type="region of interest" description="Disordered" evidence="3">
    <location>
        <begin position="151"/>
        <end position="190"/>
    </location>
</feature>
<gene>
    <name evidence="6" type="ORF">FC96_GL002158</name>
</gene>
<dbReference type="CDD" id="cd06920">
    <property type="entry name" value="NEAT"/>
    <property type="match status" value="1"/>
</dbReference>
<evidence type="ECO:0000256" key="1">
    <source>
        <dbReference type="ARBA" id="ARBA00004196"/>
    </source>
</evidence>
<feature type="domain" description="NEAT" evidence="5">
    <location>
        <begin position="34"/>
        <end position="155"/>
    </location>
</feature>
<keyword evidence="7" id="KW-1185">Reference proteome</keyword>